<keyword evidence="1" id="KW-0378">Hydrolase</keyword>
<dbReference type="eggNOG" id="COG0494">
    <property type="taxonomic scope" value="Bacteria"/>
</dbReference>
<dbReference type="CDD" id="cd02883">
    <property type="entry name" value="NUDIX_Hydrolase"/>
    <property type="match status" value="1"/>
</dbReference>
<reference evidence="3 4" key="1">
    <citation type="journal article" date="2008" name="Proc. Natl. Acad. Sci. U.S.A.">
        <title>Niche adaptation and genome expansion in the chlorophyll d-producing cyanobacterium Acaryochloris marina.</title>
        <authorList>
            <person name="Swingley W.D."/>
            <person name="Chen M."/>
            <person name="Cheung P.C."/>
            <person name="Conrad A.L."/>
            <person name="Dejesa L.C."/>
            <person name="Hao J."/>
            <person name="Honchak B.M."/>
            <person name="Karbach L.E."/>
            <person name="Kurdoglu A."/>
            <person name="Lahiri S."/>
            <person name="Mastrian S.D."/>
            <person name="Miyashita H."/>
            <person name="Page L."/>
            <person name="Ramakrishna P."/>
            <person name="Satoh S."/>
            <person name="Sattley W.M."/>
            <person name="Shimada Y."/>
            <person name="Taylor H.L."/>
            <person name="Tomo T."/>
            <person name="Tsuchiya T."/>
            <person name="Wang Z.T."/>
            <person name="Raymond J."/>
            <person name="Mimuro M."/>
            <person name="Blankenship R.E."/>
            <person name="Touchman J.W."/>
        </authorList>
    </citation>
    <scope>NUCLEOTIDE SEQUENCE [LARGE SCALE GENOMIC DNA]</scope>
    <source>
        <strain evidence="4">MBIC 11017</strain>
    </source>
</reference>
<dbReference type="GO" id="GO:0016787">
    <property type="term" value="F:hydrolase activity"/>
    <property type="evidence" value="ECO:0007669"/>
    <property type="project" value="UniProtKB-KW"/>
</dbReference>
<protein>
    <submittedName>
        <fullName evidence="3">MutT/nudix hydroxylase family protein, putative</fullName>
    </submittedName>
</protein>
<evidence type="ECO:0000256" key="1">
    <source>
        <dbReference type="ARBA" id="ARBA00022801"/>
    </source>
</evidence>
<evidence type="ECO:0000259" key="2">
    <source>
        <dbReference type="PROSITE" id="PS51462"/>
    </source>
</evidence>
<dbReference type="RefSeq" id="WP_012164834.1">
    <property type="nucleotide sequence ID" value="NC_009925.1"/>
</dbReference>
<dbReference type="OrthoDB" id="65827at2"/>
<dbReference type="Proteomes" id="UP000000268">
    <property type="component" value="Chromosome"/>
</dbReference>
<sequence>MASWAIIQNASYILLIQRSRQTTRADQWCFPGGGIKKSETPEQACIREALEETQLAIKIVDTVAKIRDDYYFLCKLENPLQSVILKPNECQNYVWVNPTHLIDLGIIMNLKVVVPLLRSIGYDVHLSNELERYIA</sequence>
<dbReference type="Gene3D" id="3.90.79.10">
    <property type="entry name" value="Nucleoside Triphosphate Pyrophosphohydrolase"/>
    <property type="match status" value="1"/>
</dbReference>
<gene>
    <name evidence="3" type="ordered locus">AM1_4549</name>
</gene>
<dbReference type="SUPFAM" id="SSF55811">
    <property type="entry name" value="Nudix"/>
    <property type="match status" value="1"/>
</dbReference>
<keyword evidence="4" id="KW-1185">Reference proteome</keyword>
<dbReference type="InterPro" id="IPR020476">
    <property type="entry name" value="Nudix_hydrolase"/>
</dbReference>
<dbReference type="EMBL" id="CP000828">
    <property type="protein sequence ID" value="ABW29524.1"/>
    <property type="molecule type" value="Genomic_DNA"/>
</dbReference>
<evidence type="ECO:0000313" key="3">
    <source>
        <dbReference type="EMBL" id="ABW29524.1"/>
    </source>
</evidence>
<dbReference type="STRING" id="329726.AM1_4549"/>
<dbReference type="PANTHER" id="PTHR43736">
    <property type="entry name" value="ADP-RIBOSE PYROPHOSPHATASE"/>
    <property type="match status" value="1"/>
</dbReference>
<organism evidence="3 4">
    <name type="scientific">Acaryochloris marina (strain MBIC 11017)</name>
    <dbReference type="NCBI Taxonomy" id="329726"/>
    <lineage>
        <taxon>Bacteria</taxon>
        <taxon>Bacillati</taxon>
        <taxon>Cyanobacteriota</taxon>
        <taxon>Cyanophyceae</taxon>
        <taxon>Acaryochloridales</taxon>
        <taxon>Acaryochloridaceae</taxon>
        <taxon>Acaryochloris</taxon>
    </lineage>
</organism>
<dbReference type="AlphaFoldDB" id="B0BZ80"/>
<dbReference type="PRINTS" id="PR00502">
    <property type="entry name" value="NUDIXFAMILY"/>
</dbReference>
<evidence type="ECO:0000313" key="4">
    <source>
        <dbReference type="Proteomes" id="UP000000268"/>
    </source>
</evidence>
<accession>B0BZ80</accession>
<dbReference type="InterPro" id="IPR015797">
    <property type="entry name" value="NUDIX_hydrolase-like_dom_sf"/>
</dbReference>
<name>B0BZ80_ACAM1</name>
<feature type="domain" description="Nudix hydrolase" evidence="2">
    <location>
        <begin position="1"/>
        <end position="119"/>
    </location>
</feature>
<proteinExistence type="predicted"/>
<dbReference type="PROSITE" id="PS51462">
    <property type="entry name" value="NUDIX"/>
    <property type="match status" value="1"/>
</dbReference>
<dbReference type="HOGENOM" id="CLU_1881199_0_0_3"/>
<dbReference type="InterPro" id="IPR000086">
    <property type="entry name" value="NUDIX_hydrolase_dom"/>
</dbReference>
<dbReference type="PANTHER" id="PTHR43736:SF2">
    <property type="entry name" value="MUTT_NUDIX FAMILY PROTEIN"/>
    <property type="match status" value="1"/>
</dbReference>
<dbReference type="KEGG" id="amr:AM1_4549"/>
<dbReference type="Pfam" id="PF00293">
    <property type="entry name" value="NUDIX"/>
    <property type="match status" value="1"/>
</dbReference>